<evidence type="ECO:0000313" key="3">
    <source>
        <dbReference type="Proteomes" id="UP000000490"/>
    </source>
</evidence>
<proteinExistence type="predicted"/>
<protein>
    <recommendedName>
        <fullName evidence="4">Periplasmic protein</fullName>
    </recommendedName>
</protein>
<organism evidence="2 3">
    <name type="scientific">Francisella salina</name>
    <dbReference type="NCBI Taxonomy" id="573569"/>
    <lineage>
        <taxon>Bacteria</taxon>
        <taxon>Pseudomonadati</taxon>
        <taxon>Pseudomonadota</taxon>
        <taxon>Gammaproteobacteria</taxon>
        <taxon>Thiotrichales</taxon>
        <taxon>Francisellaceae</taxon>
        <taxon>Francisella</taxon>
    </lineage>
</organism>
<evidence type="ECO:0000256" key="1">
    <source>
        <dbReference type="SAM" id="SignalP"/>
    </source>
</evidence>
<feature type="signal peptide" evidence="1">
    <location>
        <begin position="1"/>
        <end position="26"/>
    </location>
</feature>
<reference evidence="2" key="1">
    <citation type="submission" date="2011-05" db="EMBL/GenBank/DDBJ databases">
        <authorList>
            <person name="Kuske C.R."/>
            <person name="Challacombe J.F."/>
            <person name="Siddaramappa S."/>
            <person name="Petersen J.M."/>
            <person name="Bruce D.C."/>
        </authorList>
    </citation>
    <scope>NUCLEOTIDE SEQUENCE</scope>
    <source>
        <strain evidence="2">TX077308</strain>
    </source>
</reference>
<evidence type="ECO:0008006" key="4">
    <source>
        <dbReference type="Google" id="ProtNLM"/>
    </source>
</evidence>
<dbReference type="RefSeq" id="WP_013921801.1">
    <property type="nucleotide sequence ID" value="NC_015696.1"/>
</dbReference>
<dbReference type="EMBL" id="CP002872">
    <property type="protein sequence ID" value="AEI34938.1"/>
    <property type="molecule type" value="Genomic_DNA"/>
</dbReference>
<accession>A0ABN3ZIB7</accession>
<gene>
    <name evidence="2" type="ordered locus">F7308_0010</name>
</gene>
<keyword evidence="3" id="KW-1185">Reference proteome</keyword>
<evidence type="ECO:0000313" key="2">
    <source>
        <dbReference type="EMBL" id="AEI34938.1"/>
    </source>
</evidence>
<sequence>MKKTILKFSAISAMCGLAFVPTSIFAANLYCYVNGEYTGKPHKEKINPKLVEFTESGVKKQGYLVSKKEADYLLKKCEESDSKFNILEGVSIEARLDNTYLGSFFGKQYGYPIVTLDGSKSKPEYIRSAFKASDGTNKEILSVDKYLKENKTEINNRSTMSVLNKAVFGVKNYAQGFVNPLSGQTVGGLNGTDPNNTSNYITNLIKEHQNNGVVDLGDEVIVYSDNEQALATYYGEDKIVNDITKFSHMYATKQNIKLLYTASVEASNGVQHAVLLIVDIDRVDNKIDLKIVDSLMSQAANKSDSELLNRISHELTTNPTSIAYIKETVEEDDFTLLESEYHVETSIENLNI</sequence>
<feature type="chain" id="PRO_5046373091" description="Periplasmic protein" evidence="1">
    <location>
        <begin position="27"/>
        <end position="352"/>
    </location>
</feature>
<name>A0ABN3ZIB7_FRAST</name>
<keyword evidence="1" id="KW-0732">Signal</keyword>
<dbReference type="Proteomes" id="UP000000490">
    <property type="component" value="Chromosome"/>
</dbReference>